<dbReference type="InterPro" id="IPR005650">
    <property type="entry name" value="BlaI_family"/>
</dbReference>
<dbReference type="SUPFAM" id="SSF46785">
    <property type="entry name" value="Winged helix' DNA-binding domain"/>
    <property type="match status" value="1"/>
</dbReference>
<evidence type="ECO:0000256" key="2">
    <source>
        <dbReference type="ARBA" id="ARBA00023015"/>
    </source>
</evidence>
<keyword evidence="2" id="KW-0805">Transcription regulation</keyword>
<accession>A0A1T3NR94</accession>
<dbReference type="InterPro" id="IPR036388">
    <property type="entry name" value="WH-like_DNA-bd_sf"/>
</dbReference>
<dbReference type="AlphaFoldDB" id="A0A1T3NR94"/>
<proteinExistence type="inferred from homology"/>
<keyword evidence="6" id="KW-1185">Reference proteome</keyword>
<dbReference type="OrthoDB" id="9813987at2"/>
<gene>
    <name evidence="5" type="ORF">B4N89_35225</name>
</gene>
<evidence type="ECO:0000256" key="3">
    <source>
        <dbReference type="ARBA" id="ARBA00023125"/>
    </source>
</evidence>
<comment type="similarity">
    <text evidence="1">Belongs to the BlaI transcriptional regulatory family.</text>
</comment>
<evidence type="ECO:0000256" key="1">
    <source>
        <dbReference type="ARBA" id="ARBA00011046"/>
    </source>
</evidence>
<dbReference type="GO" id="GO:0003677">
    <property type="term" value="F:DNA binding"/>
    <property type="evidence" value="ECO:0007669"/>
    <property type="project" value="UniProtKB-KW"/>
</dbReference>
<keyword evidence="3" id="KW-0238">DNA-binding</keyword>
<dbReference type="Gene3D" id="1.10.10.10">
    <property type="entry name" value="Winged helix-like DNA-binding domain superfamily/Winged helix DNA-binding domain"/>
    <property type="match status" value="1"/>
</dbReference>
<dbReference type="Proteomes" id="UP000190037">
    <property type="component" value="Unassembled WGS sequence"/>
</dbReference>
<evidence type="ECO:0000256" key="4">
    <source>
        <dbReference type="ARBA" id="ARBA00023163"/>
    </source>
</evidence>
<evidence type="ECO:0000313" key="5">
    <source>
        <dbReference type="EMBL" id="OPC79308.1"/>
    </source>
</evidence>
<name>A0A1T3NR94_9ACTN</name>
<dbReference type="GO" id="GO:0045892">
    <property type="term" value="P:negative regulation of DNA-templated transcription"/>
    <property type="evidence" value="ECO:0007669"/>
    <property type="project" value="InterPro"/>
</dbReference>
<reference evidence="5 6" key="1">
    <citation type="submission" date="2017-03" db="EMBL/GenBank/DDBJ databases">
        <title>Draft genome sequence of Streptomyces scabrisporus NF3, endophyte isolated from Amphipterygium adstringens.</title>
        <authorList>
            <person name="Vazquez M."/>
            <person name="Ceapa C.D."/>
            <person name="Rodriguez Luna D."/>
            <person name="Sanchez Esquivel S."/>
        </authorList>
    </citation>
    <scope>NUCLEOTIDE SEQUENCE [LARGE SCALE GENOMIC DNA]</scope>
    <source>
        <strain evidence="5 6">NF3</strain>
    </source>
</reference>
<dbReference type="EMBL" id="MWQN01000002">
    <property type="protein sequence ID" value="OPC79308.1"/>
    <property type="molecule type" value="Genomic_DNA"/>
</dbReference>
<sequence length="136" mass="14472">MTVRPNPGKPSARGVRRGPGELESEVLALLWVARGPRTAAWVQTELAGDLAYTTVVTILSRLHDKGLLARARAGRAYAYTPVTDEAGIVARRMRALLDHEADRQAVLASFVSELSAADESILRALLGAAGPAESRG</sequence>
<organism evidence="5 6">
    <name type="scientific">Embleya scabrispora</name>
    <dbReference type="NCBI Taxonomy" id="159449"/>
    <lineage>
        <taxon>Bacteria</taxon>
        <taxon>Bacillati</taxon>
        <taxon>Actinomycetota</taxon>
        <taxon>Actinomycetes</taxon>
        <taxon>Kitasatosporales</taxon>
        <taxon>Streptomycetaceae</taxon>
        <taxon>Embleya</taxon>
    </lineage>
</organism>
<dbReference type="RefSeq" id="WP_078980524.1">
    <property type="nucleotide sequence ID" value="NZ_MWQN01000002.1"/>
</dbReference>
<protein>
    <submittedName>
        <fullName evidence="5">CopY family transcriptional regulator</fullName>
    </submittedName>
</protein>
<keyword evidence="4" id="KW-0804">Transcription</keyword>
<dbReference type="InterPro" id="IPR036390">
    <property type="entry name" value="WH_DNA-bd_sf"/>
</dbReference>
<evidence type="ECO:0000313" key="6">
    <source>
        <dbReference type="Proteomes" id="UP000190037"/>
    </source>
</evidence>
<dbReference type="Pfam" id="PF03965">
    <property type="entry name" value="Penicillinase_R"/>
    <property type="match status" value="1"/>
</dbReference>
<comment type="caution">
    <text evidence="5">The sequence shown here is derived from an EMBL/GenBank/DDBJ whole genome shotgun (WGS) entry which is preliminary data.</text>
</comment>
<dbReference type="STRING" id="159449.B4N89_35225"/>